<gene>
    <name evidence="1" type="ORF">AMD00_19090</name>
</gene>
<dbReference type="Proteomes" id="UP000036867">
    <property type="component" value="Unassembled WGS sequence"/>
</dbReference>
<dbReference type="EMBL" id="LILB01000008">
    <property type="protein sequence ID" value="KOO47746.1"/>
    <property type="molecule type" value="Genomic_DNA"/>
</dbReference>
<reference evidence="2" key="1">
    <citation type="submission" date="2015-08" db="EMBL/GenBank/DDBJ databases">
        <title>Fjat-10028 dsm 16317.</title>
        <authorList>
            <person name="Liu B."/>
            <person name="Wang J."/>
            <person name="Zhu Y."/>
            <person name="Liu G."/>
            <person name="Chen Q."/>
            <person name="Chen Z."/>
            <person name="Lan J."/>
            <person name="Che J."/>
            <person name="Ge C."/>
            <person name="Shi H."/>
            <person name="Pan Z."/>
            <person name="Liu X."/>
        </authorList>
    </citation>
    <scope>NUCLEOTIDE SEQUENCE [LARGE SCALE GENOMIC DNA]</scope>
    <source>
        <strain evidence="2">DSM 16317</strain>
    </source>
</reference>
<comment type="caution">
    <text evidence="1">The sequence shown here is derived from an EMBL/GenBank/DDBJ whole genome shotgun (WGS) entry which is preliminary data.</text>
</comment>
<proteinExistence type="predicted"/>
<evidence type="ECO:0000313" key="2">
    <source>
        <dbReference type="Proteomes" id="UP000036867"/>
    </source>
</evidence>
<dbReference type="RefSeq" id="WP_053418621.1">
    <property type="nucleotide sequence ID" value="NZ_LILB01000008.1"/>
</dbReference>
<protein>
    <submittedName>
        <fullName evidence="1">Uncharacterized protein</fullName>
    </submittedName>
</protein>
<accession>A0A0M0L9H2</accession>
<keyword evidence="2" id="KW-1185">Reference proteome</keyword>
<dbReference type="AlphaFoldDB" id="A0A0M0L9H2"/>
<dbReference type="OrthoDB" id="2788152at2"/>
<organism evidence="1 2">
    <name type="scientific">Viridibacillus arvi</name>
    <dbReference type="NCBI Taxonomy" id="263475"/>
    <lineage>
        <taxon>Bacteria</taxon>
        <taxon>Bacillati</taxon>
        <taxon>Bacillota</taxon>
        <taxon>Bacilli</taxon>
        <taxon>Bacillales</taxon>
        <taxon>Caryophanaceae</taxon>
        <taxon>Viridibacillus</taxon>
    </lineage>
</organism>
<sequence length="386" mass="45546">MNTTTYTLSEVINIEGDEKLLAHFKKNGRLQTNVFNRFVRDLNQKYEYVSVEGKGGKKTKITIGGKRDTLVPREDNRKDNGKGQKPIEIETFFPIIILNHLINFEVSEPQTTNNWLKMMGVITEQMYETNKFKYSEVAFDKEIELLSDNNIIDSKDKYVLKEFNKNESQRINRYFLDSVGDLEESNIINHNISYKAKCTLPDKSEKYIDISDKVKKYADTLKTELLNSAKYDSLMPADLNNLRNKPLVIQFNTEYSKVLKNITDDNNKKLYIDFIYAVHSLELIDKDYTVQQWIEKHIHNDLSEYVENPSIYYNIHKQQFHKAHKQKVQSLAENRQINFIYKETSVFGGKVNIEKYRNSTYQRVQYLKGAETYVITYEKLLNHYFY</sequence>
<evidence type="ECO:0000313" key="1">
    <source>
        <dbReference type="EMBL" id="KOO47746.1"/>
    </source>
</evidence>
<name>A0A0M0L9H2_9BACL</name>
<dbReference type="GeneID" id="301138204"/>